<evidence type="ECO:0000313" key="1">
    <source>
        <dbReference type="EMBL" id="ALL00903.1"/>
    </source>
</evidence>
<protein>
    <submittedName>
        <fullName evidence="1">Uncharacterized protein</fullName>
    </submittedName>
</protein>
<dbReference type="KEGG" id="pdl:Pyrde_0853"/>
<proteinExistence type="predicted"/>
<dbReference type="Proteomes" id="UP000058613">
    <property type="component" value="Chromosome"/>
</dbReference>
<reference evidence="2 4" key="2">
    <citation type="submission" date="2017-05" db="EMBL/GenBank/DDBJ databases">
        <title>The draft genome of the hyperthermophilic archaeon 'Pyrodictium delaneyi strain Hulk', an iron and nitrate reducer, reveals the capacity for sulfate reduction.</title>
        <authorList>
            <person name="Demey L.M."/>
            <person name="Miller C."/>
            <person name="Manzella M."/>
            <person name="Reguera G."/>
            <person name="Kashefi K."/>
        </authorList>
    </citation>
    <scope>NUCLEOTIDE SEQUENCE [LARGE SCALE GENOMIC DNA]</scope>
    <source>
        <strain evidence="2 4">Hulk</strain>
    </source>
</reference>
<dbReference type="EMBL" id="NCQP01000001">
    <property type="protein sequence ID" value="OWJ55479.1"/>
    <property type="molecule type" value="Genomic_DNA"/>
</dbReference>
<evidence type="ECO:0000313" key="4">
    <source>
        <dbReference type="Proteomes" id="UP000196694"/>
    </source>
</evidence>
<gene>
    <name evidence="2" type="ORF">Pdsh_01385</name>
    <name evidence="1" type="ORF">Pyrde_0853</name>
</gene>
<sequence>MLLVLMVFLVLVLVIVTTIMIVDSQATLVNSVRDLVLGQHSYGSALSYYIGSVYSAASRYGYDGVTRVLASGFAGLPLLPECSMHDAIAAAGGGYDRVYEVLNEYRNLVEGLEKDLGVRLPYLSYREIRGLMDSAGRGSVEALQTLCGLARDYNGLVRAANLVLMYDSGWAWSWFYGNLTRLVLDIVLIRLDPTYGLAFKVVGKVFTSTGLARVILEYGGYAALEYSMSLSHWQLRHKIHEIIEENVANPDRIIHSLQEYLGLGP</sequence>
<organism evidence="1 3">
    <name type="scientific">Pyrodictium delaneyi</name>
    <dbReference type="NCBI Taxonomy" id="1273541"/>
    <lineage>
        <taxon>Archaea</taxon>
        <taxon>Thermoproteota</taxon>
        <taxon>Thermoprotei</taxon>
        <taxon>Desulfurococcales</taxon>
        <taxon>Pyrodictiaceae</taxon>
        <taxon>Pyrodictium</taxon>
    </lineage>
</organism>
<dbReference type="AlphaFoldDB" id="A0A0P0N2H3"/>
<accession>A0A0P0N2H3</accession>
<dbReference type="Proteomes" id="UP000196694">
    <property type="component" value="Unassembled WGS sequence"/>
</dbReference>
<reference evidence="1 3" key="1">
    <citation type="submission" date="2015-10" db="EMBL/GenBank/DDBJ databases">
        <title>Complete genome sequence of hyperthermophilic archaeon Pyrodictium delaneyi Su06.</title>
        <authorList>
            <person name="Jung J.-H."/>
            <person name="Lin J."/>
            <person name="Holden J.F."/>
            <person name="Park C.-S."/>
        </authorList>
    </citation>
    <scope>NUCLEOTIDE SEQUENCE [LARGE SCALE GENOMIC DNA]</scope>
    <source>
        <strain evidence="1 3">Su06</strain>
    </source>
</reference>
<evidence type="ECO:0000313" key="3">
    <source>
        <dbReference type="Proteomes" id="UP000058613"/>
    </source>
</evidence>
<dbReference type="EMBL" id="CP013011">
    <property type="protein sequence ID" value="ALL00903.1"/>
    <property type="molecule type" value="Genomic_DNA"/>
</dbReference>
<name>A0A0P0N2H3_9CREN</name>
<keyword evidence="4" id="KW-1185">Reference proteome</keyword>
<evidence type="ECO:0000313" key="2">
    <source>
        <dbReference type="EMBL" id="OWJ55479.1"/>
    </source>
</evidence>
<dbReference type="STRING" id="1273541.Pyrde_0853"/>